<dbReference type="Proteomes" id="UP000256708">
    <property type="component" value="Unassembled WGS sequence"/>
</dbReference>
<dbReference type="EMBL" id="QRGR01000036">
    <property type="protein sequence ID" value="RDV11962.1"/>
    <property type="molecule type" value="Genomic_DNA"/>
</dbReference>
<sequence length="69" mass="7709">MIRAGEMILNGNQHDFWALCGSQLGPWFLSRCPGKRENNEIVEPPAAPAPTASKQSQFAVSKIKIIFYF</sequence>
<gene>
    <name evidence="1" type="ORF">DXT99_23355</name>
</gene>
<protein>
    <submittedName>
        <fullName evidence="1">Uncharacterized protein</fullName>
    </submittedName>
</protein>
<evidence type="ECO:0000313" key="2">
    <source>
        <dbReference type="Proteomes" id="UP000256708"/>
    </source>
</evidence>
<evidence type="ECO:0000313" key="1">
    <source>
        <dbReference type="EMBL" id="RDV11962.1"/>
    </source>
</evidence>
<dbReference type="AlphaFoldDB" id="A0A3D8L4V4"/>
<accession>A0A3D8L4V4</accession>
<name>A0A3D8L4V4_9BACT</name>
<keyword evidence="2" id="KW-1185">Reference proteome</keyword>
<comment type="caution">
    <text evidence="1">The sequence shown here is derived from an EMBL/GenBank/DDBJ whole genome shotgun (WGS) entry which is preliminary data.</text>
</comment>
<proteinExistence type="predicted"/>
<reference evidence="2" key="1">
    <citation type="submission" date="2018-08" db="EMBL/GenBank/DDBJ databases">
        <authorList>
            <person name="Liu Z.-W."/>
            <person name="Du Z.-J."/>
        </authorList>
    </citation>
    <scope>NUCLEOTIDE SEQUENCE [LARGE SCALE GENOMIC DNA]</scope>
    <source>
        <strain evidence="2">H4X</strain>
    </source>
</reference>
<organism evidence="1 2">
    <name type="scientific">Pontibacter diazotrophicus</name>
    <dbReference type="NCBI Taxonomy" id="1400979"/>
    <lineage>
        <taxon>Bacteria</taxon>
        <taxon>Pseudomonadati</taxon>
        <taxon>Bacteroidota</taxon>
        <taxon>Cytophagia</taxon>
        <taxon>Cytophagales</taxon>
        <taxon>Hymenobacteraceae</taxon>
        <taxon>Pontibacter</taxon>
    </lineage>
</organism>